<proteinExistence type="predicted"/>
<organism evidence="1">
    <name type="scientific">Siphoviridae sp. ctaLC6</name>
    <dbReference type="NCBI Taxonomy" id="2826387"/>
    <lineage>
        <taxon>Viruses</taxon>
        <taxon>Duplodnaviria</taxon>
        <taxon>Heunggongvirae</taxon>
        <taxon>Uroviricota</taxon>
        <taxon>Caudoviricetes</taxon>
    </lineage>
</organism>
<reference evidence="1" key="1">
    <citation type="journal article" date="2021" name="Proc. Natl. Acad. Sci. U.S.A.">
        <title>A Catalog of Tens of Thousands of Viruses from Human Metagenomes Reveals Hidden Associations with Chronic Diseases.</title>
        <authorList>
            <person name="Tisza M.J."/>
            <person name="Buck C.B."/>
        </authorList>
    </citation>
    <scope>NUCLEOTIDE SEQUENCE</scope>
    <source>
        <strain evidence="1">CtaLC6</strain>
    </source>
</reference>
<name>A0A8S5MPL0_9CAUD</name>
<sequence length="43" mass="4809">MESKRGEVICSVVRTEQSHGQSGKKAIGFNIRHYDSKGKESDE</sequence>
<protein>
    <submittedName>
        <fullName evidence="1">Uncharacterized protein</fullName>
    </submittedName>
</protein>
<evidence type="ECO:0000313" key="1">
    <source>
        <dbReference type="EMBL" id="DAD84301.1"/>
    </source>
</evidence>
<accession>A0A8S5MPL0</accession>
<dbReference type="EMBL" id="BK014957">
    <property type="protein sequence ID" value="DAD84301.1"/>
    <property type="molecule type" value="Genomic_DNA"/>
</dbReference>